<dbReference type="Proteomes" id="UP000472372">
    <property type="component" value="Chromosome 2"/>
</dbReference>
<sequence>MSAAKFLMTSLLTATLTSALPPTPLVGSDETTVLQPRALGMKMSDRFSISGLDYSTWAAKMVTEGKLAEPTINKTVTIRIAAGSFTLDNVKCGVLASGNDGFQRSKDAACNFILEAAGALTTFLAWQAEEELCPGADDDTCVQVLDAVFTAGGAFVNQGLDELCPQAFDEIFGLCPGGVGGTAEITLTRGDGEVFSGSMGAINFEDDTATCPANPITDTEICKVVTAG</sequence>
<proteinExistence type="predicted"/>
<evidence type="ECO:0000313" key="2">
    <source>
        <dbReference type="Proteomes" id="UP000472372"/>
    </source>
</evidence>
<evidence type="ECO:0000313" key="1">
    <source>
        <dbReference type="EMBL" id="CAE7012573.1"/>
    </source>
</evidence>
<dbReference type="AlphaFoldDB" id="A0A6S6VW07"/>
<protein>
    <submittedName>
        <fullName evidence="1">Uncharacterized protein</fullName>
    </submittedName>
</protein>
<gene>
    <name evidence="1" type="ORF">PTTW11_02376</name>
</gene>
<name>A0A6S6VW07_9PLEO</name>
<organism evidence="1 2">
    <name type="scientific">Pyrenophora teres f. teres</name>
    <dbReference type="NCBI Taxonomy" id="97479"/>
    <lineage>
        <taxon>Eukaryota</taxon>
        <taxon>Fungi</taxon>
        <taxon>Dikarya</taxon>
        <taxon>Ascomycota</taxon>
        <taxon>Pezizomycotina</taxon>
        <taxon>Dothideomycetes</taxon>
        <taxon>Pleosporomycetidae</taxon>
        <taxon>Pleosporales</taxon>
        <taxon>Pleosporineae</taxon>
        <taxon>Pleosporaceae</taxon>
        <taxon>Pyrenophora</taxon>
    </lineage>
</organism>
<reference evidence="1" key="1">
    <citation type="submission" date="2021-02" db="EMBL/GenBank/DDBJ databases">
        <authorList>
            <person name="Syme A R."/>
            <person name="Syme A R."/>
            <person name="Moolhuijzen P."/>
        </authorList>
    </citation>
    <scope>NUCLEOTIDE SEQUENCE</scope>
    <source>
        <strain evidence="1">W1-1</strain>
    </source>
</reference>
<accession>A0A6S6VW07</accession>
<dbReference type="EMBL" id="HG992978">
    <property type="protein sequence ID" value="CAE7012573.1"/>
    <property type="molecule type" value="Genomic_DNA"/>
</dbReference>